<evidence type="ECO:0000313" key="3">
    <source>
        <dbReference type="Proteomes" id="UP000027456"/>
    </source>
</evidence>
<keyword evidence="1" id="KW-0812">Transmembrane</keyword>
<dbReference type="AlphaFoldDB" id="A0A074RQP8"/>
<organism evidence="2 3">
    <name type="scientific">Rhizoctonia solani 123E</name>
    <dbReference type="NCBI Taxonomy" id="1423351"/>
    <lineage>
        <taxon>Eukaryota</taxon>
        <taxon>Fungi</taxon>
        <taxon>Dikarya</taxon>
        <taxon>Basidiomycota</taxon>
        <taxon>Agaricomycotina</taxon>
        <taxon>Agaricomycetes</taxon>
        <taxon>Cantharellales</taxon>
        <taxon>Ceratobasidiaceae</taxon>
        <taxon>Rhizoctonia</taxon>
    </lineage>
</organism>
<comment type="caution">
    <text evidence="2">The sequence shown here is derived from an EMBL/GenBank/DDBJ whole genome shotgun (WGS) entry which is preliminary data.</text>
</comment>
<dbReference type="Gene3D" id="2.60.120.260">
    <property type="entry name" value="Galactose-binding domain-like"/>
    <property type="match status" value="1"/>
</dbReference>
<keyword evidence="3" id="KW-1185">Reference proteome</keyword>
<dbReference type="EMBL" id="AZST01000863">
    <property type="protein sequence ID" value="KEP47028.1"/>
    <property type="molecule type" value="Genomic_DNA"/>
</dbReference>
<accession>A0A074RQP8</accession>
<keyword evidence="1" id="KW-0472">Membrane</keyword>
<evidence type="ECO:0000313" key="2">
    <source>
        <dbReference type="EMBL" id="KEP47028.1"/>
    </source>
</evidence>
<dbReference type="Proteomes" id="UP000027456">
    <property type="component" value="Unassembled WGS sequence"/>
</dbReference>
<sequence length="330" mass="36145">MAVAFPYTPFPFNVTAISPSFHLSPVSVTTNVSLGWAPSCATPECLPTASWSTSAINSTLSFKYWGWDVALDGNVKGNMSVELFNEEGRIIWNPSGDKLFSLRGGPDDHLQRNITLRVIDASLGSQLTVTRARVNGSSRGDYTWPADRWIVPSDNDRLSYSGFIPQTSVAQAGSPTTYSSSTAGDSVSMQFNGSAFLIYGPCGPTNGLMRVTVDGNQQTVNTSKPFASDDCLLFQSPGQNIHNLHQLVVENVDGRTLGIDRFEFFRIQLYQRSGSANGKRVAVILCTIVGAIVLCSVVIVIYVRRSVKRKMNPEADRPRAGHRGFMWLHR</sequence>
<dbReference type="OrthoDB" id="2576334at2759"/>
<protein>
    <submittedName>
        <fullName evidence="2">p12 domain protein</fullName>
    </submittedName>
</protein>
<dbReference type="HOGENOM" id="CLU_839774_0_0_1"/>
<name>A0A074RQP8_9AGAM</name>
<keyword evidence="1" id="KW-1133">Transmembrane helix</keyword>
<evidence type="ECO:0000256" key="1">
    <source>
        <dbReference type="SAM" id="Phobius"/>
    </source>
</evidence>
<proteinExistence type="predicted"/>
<reference evidence="2 3" key="1">
    <citation type="submission" date="2013-12" db="EMBL/GenBank/DDBJ databases">
        <authorList>
            <person name="Cubeta M."/>
            <person name="Pakala S."/>
            <person name="Fedorova N."/>
            <person name="Thomas E."/>
            <person name="Dean R."/>
            <person name="Jabaji S."/>
            <person name="Neate S."/>
            <person name="Toda T."/>
            <person name="Tavantzis S."/>
            <person name="Vilgalys R."/>
            <person name="Bharathan N."/>
            <person name="Pakala S."/>
            <person name="Losada L.S."/>
            <person name="Zafar N."/>
            <person name="Nierman W."/>
        </authorList>
    </citation>
    <scope>NUCLEOTIDE SEQUENCE [LARGE SCALE GENOMIC DNA]</scope>
    <source>
        <strain evidence="2 3">123E</strain>
    </source>
</reference>
<gene>
    <name evidence="2" type="ORF">V565_170970</name>
</gene>
<feature type="transmembrane region" description="Helical" evidence="1">
    <location>
        <begin position="281"/>
        <end position="303"/>
    </location>
</feature>